<proteinExistence type="predicted"/>
<feature type="region of interest" description="Disordered" evidence="2">
    <location>
        <begin position="361"/>
        <end position="399"/>
    </location>
</feature>
<protein>
    <recommendedName>
        <fullName evidence="3">CCHC-type domain-containing protein</fullName>
    </recommendedName>
</protein>
<dbReference type="PANTHER" id="PTHR33116:SF78">
    <property type="entry name" value="OS12G0587133 PROTEIN"/>
    <property type="match status" value="1"/>
</dbReference>
<keyword evidence="1" id="KW-0862">Zinc</keyword>
<dbReference type="PROSITE" id="PS50158">
    <property type="entry name" value="ZF_CCHC"/>
    <property type="match status" value="1"/>
</dbReference>
<dbReference type="InterPro" id="IPR036691">
    <property type="entry name" value="Endo/exonu/phosph_ase_sf"/>
</dbReference>
<evidence type="ECO:0000256" key="1">
    <source>
        <dbReference type="PROSITE-ProRule" id="PRU00047"/>
    </source>
</evidence>
<feature type="region of interest" description="Disordered" evidence="2">
    <location>
        <begin position="1"/>
        <end position="39"/>
    </location>
</feature>
<dbReference type="EMBL" id="JBJQOH010000001">
    <property type="protein sequence ID" value="KAL3699232.1"/>
    <property type="molecule type" value="Genomic_DNA"/>
</dbReference>
<sequence length="1412" mass="158880">MPHTTSTGQHHGASMRSGSGQIRKELFGDSSQNVQEDPIVDTAYSSFPPLPATVQRIEPLLVSPASAPLDPVAPTLHVPDEDPPAFEVPNPLPRSNAWTTRSLLAINKFRRADNPYMESVDPDWGKSIPDLELQNVLEELSKINQDEDLEGAKHISWTEDDTITTKIRLAQLRSAAVIANTPESTHTRDEFERWLQSNLVARIRMEIIQLRVLGRHLFLLVLKDQKQRDRLLGVSDLSFEGFPVIFSPWTIDYNPRKANVRRIATWVELPNIDPVLEHLGNRMLSELGQPTFRTITKGVNCYTNMRGCVMMEEGSDRPTKLVFDLPWGGVATQEVKYQDVPNLCFKCKRPGHQARQCQFQNLPAPAPGLGGNRNRPEKDPVRPEHSGIKVPSDLPSSSVKEDGFIPVQRHKGKRPVTGAKSPPVHTPRSNLYAVLEVDPEGSGIPIQDLPSGVSPSPATSNHSSSQNFHTKQLAVVEASIVKDPPVDVQGGMLQLLGTWAEITDEDNNMVEASSRGIKGRPQAGDSDTPERGNTSKRRQTEQQHNISLLPRLQMAGFITQDASEGNESPLPTAEGVIPLDPDPGDGTQEYYLPASGEGSRILNLEEDRALGPTLFVENPLGNVGAQINLSSWNVQGLGNARKFKKVKEWTDKIDFSSTILALQETKQGGWKLQRKLQQILPGGQFLSATSSKGKARSILILHSSMKITSWGTCPKGYAVWAKLKVAEKELGIVGLHAPNKRKLRIDTWKWLTNHIQSGNWAVLGDFNQVDKLRDSVGPSPRIHGKEERIWRSLVFQRDMVDCFTAATVRAGPRFTRQARSGRRLDRSRLDRVYLTENAIWIDRILKVQHFGSQTAADHIPITACLQLDPNPALSQDEKKLNYFKLNAACLKRPGFKEECKRLWEDHPEDCSDPRKRWSQGWSRIKSFCKAQQKAKIEEDEIRFLQQQVNRRRTHLPADCSEEEIQDLTTLEDELRALENQEANLWVQRSKSKWLSQGEAPSAYFFSLTKNNFSRDRITGLHGKNGEFSHFQQDILQTIHEFYSELFDANPESLEGRLARQRIEDNVLTLRMAEEWSKLSVSREGSDKVVRWPLYCLFLAPSPLCGFSDGRKMQVDSKGFNFRVTSQFADNTSLFIKATAQDFQCARKVIELFEKASGASLNVQKSLIMALGAGRSGSGSWLRNSGCEVADIRRRFKYLGVCSGKEIAEKIAESIEKRLKSWVNRYLTFTSRLLLIKHVRTAIPSHHLMSVGLDRKGLLRINRSVRQFLWGSAETGKAKTSLISWDRLHNPKEKGGLGWSSLQARMTSFLSYNALRLLQSDKEPTNWMKLAHSIIQLHFSRGPKKHWSIQEIMLLSDGIRITKAPVLTRILSAWFLVKKALTLADGCVEIPSTAHTTSWRLSFLSRLTVYHTT</sequence>
<dbReference type="GO" id="GO:0008270">
    <property type="term" value="F:zinc ion binding"/>
    <property type="evidence" value="ECO:0007669"/>
    <property type="project" value="UniProtKB-KW"/>
</dbReference>
<keyword evidence="1" id="KW-0863">Zinc-finger</keyword>
<dbReference type="SUPFAM" id="SSF56219">
    <property type="entry name" value="DNase I-like"/>
    <property type="match status" value="1"/>
</dbReference>
<keyword evidence="1" id="KW-0479">Metal-binding</keyword>
<dbReference type="PANTHER" id="PTHR33116">
    <property type="entry name" value="REVERSE TRANSCRIPTASE ZINC-BINDING DOMAIN-CONTAINING PROTEIN-RELATED-RELATED"/>
    <property type="match status" value="1"/>
</dbReference>
<organism evidence="4 5">
    <name type="scientific">Riccia sorocarpa</name>
    <dbReference type="NCBI Taxonomy" id="122646"/>
    <lineage>
        <taxon>Eukaryota</taxon>
        <taxon>Viridiplantae</taxon>
        <taxon>Streptophyta</taxon>
        <taxon>Embryophyta</taxon>
        <taxon>Marchantiophyta</taxon>
        <taxon>Marchantiopsida</taxon>
        <taxon>Marchantiidae</taxon>
        <taxon>Marchantiales</taxon>
        <taxon>Ricciaceae</taxon>
        <taxon>Riccia</taxon>
    </lineage>
</organism>
<evidence type="ECO:0000313" key="5">
    <source>
        <dbReference type="Proteomes" id="UP001633002"/>
    </source>
</evidence>
<dbReference type="Pfam" id="PF00098">
    <property type="entry name" value="zf-CCHC"/>
    <property type="match status" value="1"/>
</dbReference>
<comment type="caution">
    <text evidence="4">The sequence shown here is derived from an EMBL/GenBank/DDBJ whole genome shotgun (WGS) entry which is preliminary data.</text>
</comment>
<evidence type="ECO:0000313" key="4">
    <source>
        <dbReference type="EMBL" id="KAL3699232.1"/>
    </source>
</evidence>
<feature type="compositionally biased region" description="Low complexity" evidence="2">
    <location>
        <begin position="454"/>
        <end position="465"/>
    </location>
</feature>
<feature type="region of interest" description="Disordered" evidence="2">
    <location>
        <begin position="511"/>
        <end position="588"/>
    </location>
</feature>
<evidence type="ECO:0000259" key="3">
    <source>
        <dbReference type="PROSITE" id="PS50158"/>
    </source>
</evidence>
<name>A0ABD3I926_9MARC</name>
<reference evidence="4 5" key="1">
    <citation type="submission" date="2024-09" db="EMBL/GenBank/DDBJ databases">
        <title>Chromosome-scale assembly of Riccia sorocarpa.</title>
        <authorList>
            <person name="Paukszto L."/>
        </authorList>
    </citation>
    <scope>NUCLEOTIDE SEQUENCE [LARGE SCALE GENOMIC DNA]</scope>
    <source>
        <strain evidence="4">LP-2024</strain>
        <tissue evidence="4">Aerial parts of the thallus</tissue>
    </source>
</reference>
<dbReference type="Proteomes" id="UP001633002">
    <property type="component" value="Unassembled WGS sequence"/>
</dbReference>
<gene>
    <name evidence="4" type="ORF">R1sor_017254</name>
</gene>
<feature type="region of interest" description="Disordered" evidence="2">
    <location>
        <begin position="442"/>
        <end position="467"/>
    </location>
</feature>
<dbReference type="SMART" id="SM00343">
    <property type="entry name" value="ZnF_C2HC"/>
    <property type="match status" value="1"/>
</dbReference>
<keyword evidence="5" id="KW-1185">Reference proteome</keyword>
<feature type="domain" description="CCHC-type" evidence="3">
    <location>
        <begin position="344"/>
        <end position="357"/>
    </location>
</feature>
<feature type="compositionally biased region" description="Basic and acidic residues" evidence="2">
    <location>
        <begin position="374"/>
        <end position="387"/>
    </location>
</feature>
<dbReference type="Gene3D" id="3.60.10.10">
    <property type="entry name" value="Endonuclease/exonuclease/phosphatase"/>
    <property type="match status" value="1"/>
</dbReference>
<feature type="region of interest" description="Disordered" evidence="2">
    <location>
        <begin position="409"/>
        <end position="428"/>
    </location>
</feature>
<dbReference type="InterPro" id="IPR001878">
    <property type="entry name" value="Znf_CCHC"/>
</dbReference>
<accession>A0ABD3I926</accession>
<evidence type="ECO:0000256" key="2">
    <source>
        <dbReference type="SAM" id="MobiDB-lite"/>
    </source>
</evidence>